<keyword evidence="1" id="KW-0472">Membrane</keyword>
<dbReference type="AlphaFoldDB" id="A0A238YHL9"/>
<feature type="transmembrane region" description="Helical" evidence="1">
    <location>
        <begin position="217"/>
        <end position="235"/>
    </location>
</feature>
<dbReference type="RefSeq" id="WP_245807325.1">
    <property type="nucleotide sequence ID" value="NZ_FZOB01000003.1"/>
</dbReference>
<keyword evidence="3" id="KW-1185">Reference proteome</keyword>
<name>A0A238YHL9_9BACT</name>
<feature type="transmembrane region" description="Helical" evidence="1">
    <location>
        <begin position="115"/>
        <end position="136"/>
    </location>
</feature>
<sequence>MKIDFVKLYFMIISSITFGYVIAGIFTQTKFINWLGVKTVKLSRFGIHPLLSHLPILYLVSPRAAHIHASKLLKEKKIKPIDLYLTIAATNFPMRITFLYRYYFPVLIPLIGVLAIYYGMLRLLFDFIVFIAVMIIGKKLYRNLRKEKITPEKVNVELTFNTIKTGFIIGIKESVKFILKFTPLFTLVIYLIIHGIMDKMLLIMNPVLNWIGLDNLCATYVATAAISPPVAYGLIKVMIAKHYPITKILGAMFLGNACFTFLRAWWAYVLPYYLGLYPLKVVAVLISIQSFMPATYNMIMGIMLSRMG</sequence>
<dbReference type="InterPro" id="IPR038880">
    <property type="entry name" value="MJ0871-like"/>
</dbReference>
<gene>
    <name evidence="2" type="ORF">SAMN06265340_103131</name>
</gene>
<feature type="transmembrane region" description="Helical" evidence="1">
    <location>
        <begin position="177"/>
        <end position="197"/>
    </location>
</feature>
<protein>
    <recommendedName>
        <fullName evidence="4">Nucleoside recognition</fullName>
    </recommendedName>
</protein>
<reference evidence="3" key="1">
    <citation type="submission" date="2017-06" db="EMBL/GenBank/DDBJ databases">
        <authorList>
            <person name="Varghese N."/>
            <person name="Submissions S."/>
        </authorList>
    </citation>
    <scope>NUCLEOTIDE SEQUENCE [LARGE SCALE GENOMIC DNA]</scope>
    <source>
        <strain evidence="3">DSM 15668</strain>
    </source>
</reference>
<dbReference type="PANTHER" id="PTHR38139:SF1">
    <property type="entry name" value="NUCLEOSIDE TRANSPORTER_FEOB GTPASE GATE DOMAIN-CONTAINING PROTEIN"/>
    <property type="match status" value="1"/>
</dbReference>
<proteinExistence type="predicted"/>
<feature type="transmembrane region" description="Helical" evidence="1">
    <location>
        <begin position="42"/>
        <end position="60"/>
    </location>
</feature>
<dbReference type="EMBL" id="FZOB01000003">
    <property type="protein sequence ID" value="SNR70211.1"/>
    <property type="molecule type" value="Genomic_DNA"/>
</dbReference>
<keyword evidence="1" id="KW-1133">Transmembrane helix</keyword>
<keyword evidence="1" id="KW-0812">Transmembrane</keyword>
<feature type="transmembrane region" description="Helical" evidence="1">
    <location>
        <begin position="281"/>
        <end position="304"/>
    </location>
</feature>
<dbReference type="PANTHER" id="PTHR38139">
    <property type="entry name" value="GATE DOMAIN-CONTAINING PROTEIN"/>
    <property type="match status" value="1"/>
</dbReference>
<organism evidence="2 3">
    <name type="scientific">Desulfurobacterium atlanticum</name>
    <dbReference type="NCBI Taxonomy" id="240169"/>
    <lineage>
        <taxon>Bacteria</taxon>
        <taxon>Pseudomonadati</taxon>
        <taxon>Aquificota</taxon>
        <taxon>Aquificia</taxon>
        <taxon>Desulfurobacteriales</taxon>
        <taxon>Desulfurobacteriaceae</taxon>
        <taxon>Desulfurobacterium</taxon>
    </lineage>
</organism>
<dbReference type="Proteomes" id="UP000198405">
    <property type="component" value="Unassembled WGS sequence"/>
</dbReference>
<feature type="transmembrane region" description="Helical" evidence="1">
    <location>
        <begin position="247"/>
        <end position="269"/>
    </location>
</feature>
<evidence type="ECO:0008006" key="4">
    <source>
        <dbReference type="Google" id="ProtNLM"/>
    </source>
</evidence>
<evidence type="ECO:0000313" key="2">
    <source>
        <dbReference type="EMBL" id="SNR70211.1"/>
    </source>
</evidence>
<evidence type="ECO:0000256" key="1">
    <source>
        <dbReference type="SAM" id="Phobius"/>
    </source>
</evidence>
<evidence type="ECO:0000313" key="3">
    <source>
        <dbReference type="Proteomes" id="UP000198405"/>
    </source>
</evidence>
<accession>A0A238YHL9</accession>
<feature type="transmembrane region" description="Helical" evidence="1">
    <location>
        <begin position="7"/>
        <end position="27"/>
    </location>
</feature>